<name>A0A367RAT2_NOSPU</name>
<proteinExistence type="predicted"/>
<gene>
    <name evidence="1" type="ORF">A6769_26185</name>
</gene>
<accession>A0A367RAT2</accession>
<evidence type="ECO:0000313" key="2">
    <source>
        <dbReference type="Proteomes" id="UP000252085"/>
    </source>
</evidence>
<dbReference type="EMBL" id="LXQE01000161">
    <property type="protein sequence ID" value="RCJ33199.1"/>
    <property type="molecule type" value="Genomic_DNA"/>
</dbReference>
<reference evidence="1 2" key="1">
    <citation type="submission" date="2016-04" db="EMBL/GenBank/DDBJ databases">
        <authorList>
            <person name="Evans L.H."/>
            <person name="Alamgir A."/>
            <person name="Owens N."/>
            <person name="Weber N.D."/>
            <person name="Virtaneva K."/>
            <person name="Barbian K."/>
            <person name="Babar A."/>
            <person name="Rosenke K."/>
        </authorList>
    </citation>
    <scope>NUCLEOTIDE SEQUENCE [LARGE SCALE GENOMIC DNA]</scope>
    <source>
        <strain evidence="1">NIES-2108</strain>
    </source>
</reference>
<protein>
    <submittedName>
        <fullName evidence="1">Uncharacterized protein</fullName>
    </submittedName>
</protein>
<sequence>MQKYDASVGLCLQLSNKAAKINTVQLSKAQPNKAQEMLGFVLQLNLHGLKFLALIQAYCCINF</sequence>
<dbReference type="AlphaFoldDB" id="A0A367RAT2"/>
<comment type="caution">
    <text evidence="1">The sequence shown here is derived from an EMBL/GenBank/DDBJ whole genome shotgun (WGS) entry which is preliminary data.</text>
</comment>
<organism evidence="1 2">
    <name type="scientific">Nostoc punctiforme NIES-2108</name>
    <dbReference type="NCBI Taxonomy" id="1356359"/>
    <lineage>
        <taxon>Bacteria</taxon>
        <taxon>Bacillati</taxon>
        <taxon>Cyanobacteriota</taxon>
        <taxon>Cyanophyceae</taxon>
        <taxon>Nostocales</taxon>
        <taxon>Nostocaceae</taxon>
        <taxon>Nostoc</taxon>
    </lineage>
</organism>
<dbReference type="Proteomes" id="UP000252085">
    <property type="component" value="Unassembled WGS sequence"/>
</dbReference>
<evidence type="ECO:0000313" key="1">
    <source>
        <dbReference type="EMBL" id="RCJ33199.1"/>
    </source>
</evidence>